<proteinExistence type="predicted"/>
<evidence type="ECO:0000313" key="2">
    <source>
        <dbReference type="Proteomes" id="UP000187209"/>
    </source>
</evidence>
<evidence type="ECO:0000313" key="1">
    <source>
        <dbReference type="EMBL" id="OMJ95940.1"/>
    </source>
</evidence>
<comment type="caution">
    <text evidence="1">The sequence shown here is derived from an EMBL/GenBank/DDBJ whole genome shotgun (WGS) entry which is preliminary data.</text>
</comment>
<keyword evidence="2" id="KW-1185">Reference proteome</keyword>
<organism evidence="1 2">
    <name type="scientific">Stentor coeruleus</name>
    <dbReference type="NCBI Taxonomy" id="5963"/>
    <lineage>
        <taxon>Eukaryota</taxon>
        <taxon>Sar</taxon>
        <taxon>Alveolata</taxon>
        <taxon>Ciliophora</taxon>
        <taxon>Postciliodesmatophora</taxon>
        <taxon>Heterotrichea</taxon>
        <taxon>Heterotrichida</taxon>
        <taxon>Stentoridae</taxon>
        <taxon>Stentor</taxon>
    </lineage>
</organism>
<sequence>MSIESLPKQLPSTHILERRFSPYKKANHFIKHFEKQLISKNQVSSNKDPVFIHNKFKYILPEPEIVKQSYTPAAKVSREIQHKIEIINSFNNLSELKPVKKKPNRIKSNQLQTTSKLEAVIAKTKYSQLVNEAFNDNEKKNISLSEKVQHDLPKIKRSIYIKKKLKVDAFDKMLYGQDEDKKDFMIGLEIRTPESFFVSKYDGSSIVRAKSTTLYRKSNKDKDWKGSYESVARDGGNKGKKYSEDIRDLLCIFSVKNVRGV</sequence>
<accession>A0A1R2D400</accession>
<dbReference type="EMBL" id="MPUH01000005">
    <property type="protein sequence ID" value="OMJ95940.1"/>
    <property type="molecule type" value="Genomic_DNA"/>
</dbReference>
<dbReference type="AlphaFoldDB" id="A0A1R2D400"/>
<dbReference type="Proteomes" id="UP000187209">
    <property type="component" value="Unassembled WGS sequence"/>
</dbReference>
<gene>
    <name evidence="1" type="ORF">SteCoe_492</name>
</gene>
<protein>
    <submittedName>
        <fullName evidence="1">Uncharacterized protein</fullName>
    </submittedName>
</protein>
<name>A0A1R2D400_9CILI</name>
<reference evidence="1 2" key="1">
    <citation type="submission" date="2016-11" db="EMBL/GenBank/DDBJ databases">
        <title>The macronuclear genome of Stentor coeruleus: a giant cell with tiny introns.</title>
        <authorList>
            <person name="Slabodnick M."/>
            <person name="Ruby J.G."/>
            <person name="Reiff S.B."/>
            <person name="Swart E.C."/>
            <person name="Gosai S."/>
            <person name="Prabakaran S."/>
            <person name="Witkowska E."/>
            <person name="Larue G.E."/>
            <person name="Fisher S."/>
            <person name="Freeman R.M."/>
            <person name="Gunawardena J."/>
            <person name="Chu W."/>
            <person name="Stover N.A."/>
            <person name="Gregory B.D."/>
            <person name="Nowacki M."/>
            <person name="Derisi J."/>
            <person name="Roy S.W."/>
            <person name="Marshall W.F."/>
            <person name="Sood P."/>
        </authorList>
    </citation>
    <scope>NUCLEOTIDE SEQUENCE [LARGE SCALE GENOMIC DNA]</scope>
    <source>
        <strain evidence="1">WM001</strain>
    </source>
</reference>